<protein>
    <recommendedName>
        <fullName evidence="10">ethanolamine-phosphate cytidylyltransferase</fullName>
        <ecNumber evidence="10">2.7.7.14</ecNumber>
    </recommendedName>
    <alternativeName>
        <fullName evidence="11">CTP:phosphoethanolamine cytidylyltransferase</fullName>
    </alternativeName>
</protein>
<dbReference type="GO" id="GO:0005737">
    <property type="term" value="C:cytoplasm"/>
    <property type="evidence" value="ECO:0007669"/>
    <property type="project" value="TreeGrafter"/>
</dbReference>
<dbReference type="EC" id="2.7.7.14" evidence="10"/>
<reference evidence="13" key="1">
    <citation type="submission" date="2021-02" db="EMBL/GenBank/DDBJ databases">
        <authorList>
            <person name="Dougan E. K."/>
            <person name="Rhodes N."/>
            <person name="Thang M."/>
            <person name="Chan C."/>
        </authorList>
    </citation>
    <scope>NUCLEOTIDE SEQUENCE</scope>
</reference>
<proteinExistence type="inferred from homology"/>
<feature type="domain" description="Cytidyltransferase-like" evidence="12">
    <location>
        <begin position="288"/>
        <end position="329"/>
    </location>
</feature>
<comment type="similarity">
    <text evidence="2">Belongs to the cytidylyltransferase family.</text>
</comment>
<dbReference type="UniPathway" id="UPA00558">
    <property type="reaction ID" value="UER00742"/>
</dbReference>
<name>A0A813DRX0_POLGL</name>
<evidence type="ECO:0000256" key="11">
    <source>
        <dbReference type="ARBA" id="ARBA00031473"/>
    </source>
</evidence>
<dbReference type="InterPro" id="IPR004821">
    <property type="entry name" value="Cyt_trans-like"/>
</dbReference>
<comment type="pathway">
    <text evidence="9">Phospholipid metabolism; phosphatidylethanolamine biosynthesis; phosphatidylethanolamine from ethanolamine: step 2/3.</text>
</comment>
<dbReference type="PANTHER" id="PTHR45780:SF2">
    <property type="entry name" value="ETHANOLAMINE-PHOSPHATE CYTIDYLYLTRANSFERASE"/>
    <property type="match status" value="1"/>
</dbReference>
<dbReference type="NCBIfam" id="TIGR00125">
    <property type="entry name" value="cyt_tran_rel"/>
    <property type="match status" value="2"/>
</dbReference>
<evidence type="ECO:0000256" key="9">
    <source>
        <dbReference type="ARBA" id="ARBA00024191"/>
    </source>
</evidence>
<evidence type="ECO:0000256" key="10">
    <source>
        <dbReference type="ARBA" id="ARBA00024221"/>
    </source>
</evidence>
<dbReference type="EMBL" id="CAJNNV010002958">
    <property type="protein sequence ID" value="CAE8588164.1"/>
    <property type="molecule type" value="Genomic_DNA"/>
</dbReference>
<evidence type="ECO:0000256" key="4">
    <source>
        <dbReference type="ARBA" id="ARBA00022679"/>
    </source>
</evidence>
<feature type="domain" description="Cytidyltransferase-like" evidence="12">
    <location>
        <begin position="13"/>
        <end position="138"/>
    </location>
</feature>
<keyword evidence="3" id="KW-0444">Lipid biosynthesis</keyword>
<feature type="non-terminal residue" evidence="13">
    <location>
        <position position="337"/>
    </location>
</feature>
<keyword evidence="6" id="KW-0443">Lipid metabolism</keyword>
<evidence type="ECO:0000256" key="5">
    <source>
        <dbReference type="ARBA" id="ARBA00022695"/>
    </source>
</evidence>
<evidence type="ECO:0000256" key="3">
    <source>
        <dbReference type="ARBA" id="ARBA00022516"/>
    </source>
</evidence>
<evidence type="ECO:0000256" key="8">
    <source>
        <dbReference type="ARBA" id="ARBA00023264"/>
    </source>
</evidence>
<keyword evidence="4" id="KW-0808">Transferase</keyword>
<dbReference type="Gene3D" id="3.40.50.620">
    <property type="entry name" value="HUPs"/>
    <property type="match status" value="2"/>
</dbReference>
<dbReference type="GO" id="GO:0004306">
    <property type="term" value="F:ethanolamine-phosphate cytidylyltransferase activity"/>
    <property type="evidence" value="ECO:0007669"/>
    <property type="project" value="UniProtKB-EC"/>
</dbReference>
<dbReference type="GO" id="GO:0006646">
    <property type="term" value="P:phosphatidylethanolamine biosynthetic process"/>
    <property type="evidence" value="ECO:0007669"/>
    <property type="project" value="UniProtKB-UniPathway"/>
</dbReference>
<keyword evidence="5" id="KW-0548">Nucleotidyltransferase</keyword>
<evidence type="ECO:0000313" key="13">
    <source>
        <dbReference type="EMBL" id="CAE8588164.1"/>
    </source>
</evidence>
<dbReference type="AlphaFoldDB" id="A0A813DRX0"/>
<gene>
    <name evidence="13" type="ORF">PGLA1383_LOCUS6971</name>
</gene>
<evidence type="ECO:0000313" key="14">
    <source>
        <dbReference type="Proteomes" id="UP000654075"/>
    </source>
</evidence>
<evidence type="ECO:0000256" key="1">
    <source>
        <dbReference type="ARBA" id="ARBA00005189"/>
    </source>
</evidence>
<accession>A0A813DRX0</accession>
<evidence type="ECO:0000256" key="2">
    <source>
        <dbReference type="ARBA" id="ARBA00010101"/>
    </source>
</evidence>
<sequence length="337" mass="36467">MAENAGSQNVRGYIDGCFDIMHSGHYNAIRQARSICDVLVVGVHSDQEIAENKSMPVMKENERYALLDHIKWIDETIYDVPYSPEIATLERARADFCIHGDDMPVNAQGVCAYDGMRLAGRLRIVKRTEGVSTTDLIGRLLTLARQQPTEWNGPGTPKLGVRVSAKVALEHCSLPESCSEGAQEALLAALEMVKKLSATYGVSAVDAERLTTQIKGAVHAAASNSAAEVPTPTKCAAISSSAEGTDAEAAQKALARTKAPVQLLASTRRIREFSTARQPSPEDRVVYASGSFDMFHVGHAQFLKEAREQGTFLLVGIHDDMAVSRAKGPSFPVMNLN</sequence>
<dbReference type="PANTHER" id="PTHR45780">
    <property type="entry name" value="ETHANOLAMINE-PHOSPHATE CYTIDYLYLTRANSFERASE"/>
    <property type="match status" value="1"/>
</dbReference>
<dbReference type="InterPro" id="IPR044608">
    <property type="entry name" value="Ect1/PCYT2"/>
</dbReference>
<keyword evidence="7" id="KW-0594">Phospholipid biosynthesis</keyword>
<evidence type="ECO:0000259" key="12">
    <source>
        <dbReference type="Pfam" id="PF01467"/>
    </source>
</evidence>
<dbReference type="OrthoDB" id="40021at2759"/>
<dbReference type="Proteomes" id="UP000654075">
    <property type="component" value="Unassembled WGS sequence"/>
</dbReference>
<organism evidence="13 14">
    <name type="scientific">Polarella glacialis</name>
    <name type="common">Dinoflagellate</name>
    <dbReference type="NCBI Taxonomy" id="89957"/>
    <lineage>
        <taxon>Eukaryota</taxon>
        <taxon>Sar</taxon>
        <taxon>Alveolata</taxon>
        <taxon>Dinophyceae</taxon>
        <taxon>Suessiales</taxon>
        <taxon>Suessiaceae</taxon>
        <taxon>Polarella</taxon>
    </lineage>
</organism>
<dbReference type="SUPFAM" id="SSF52374">
    <property type="entry name" value="Nucleotidylyl transferase"/>
    <property type="match status" value="2"/>
</dbReference>
<comment type="caution">
    <text evidence="13">The sequence shown here is derived from an EMBL/GenBank/DDBJ whole genome shotgun (WGS) entry which is preliminary data.</text>
</comment>
<dbReference type="InterPro" id="IPR014729">
    <property type="entry name" value="Rossmann-like_a/b/a_fold"/>
</dbReference>
<dbReference type="OMA" id="FESNNWV"/>
<keyword evidence="14" id="KW-1185">Reference proteome</keyword>
<dbReference type="Pfam" id="PF01467">
    <property type="entry name" value="CTP_transf_like"/>
    <property type="match status" value="2"/>
</dbReference>
<evidence type="ECO:0000256" key="7">
    <source>
        <dbReference type="ARBA" id="ARBA00023209"/>
    </source>
</evidence>
<evidence type="ECO:0000256" key="6">
    <source>
        <dbReference type="ARBA" id="ARBA00023098"/>
    </source>
</evidence>
<keyword evidence="8" id="KW-1208">Phospholipid metabolism</keyword>
<comment type="pathway">
    <text evidence="1">Lipid metabolism.</text>
</comment>